<sequence length="191" mass="21074">MVQPWQRVATQRITQSFSPNLEISFPPIDEEEGAEGPMIIEAEVGGHFIHRMYVDGGSASKIMYEHCFNKLLPEFKTRMVPATALLIGFSGEIIWPLGRISLLVKIGDAEHSTSAFMNFVVVRSASLYNGIIGRPGIRKIQAVPSTTYGMLKFLVEGGVLTIRSSKIVTIEYASIAGPIEQPPAINQARWQ</sequence>
<evidence type="ECO:0000313" key="1">
    <source>
        <dbReference type="EMBL" id="GJT04182.1"/>
    </source>
</evidence>
<comment type="caution">
    <text evidence="1">The sequence shown here is derived from an EMBL/GenBank/DDBJ whole genome shotgun (WGS) entry which is preliminary data.</text>
</comment>
<accession>A0ABQ5ARM6</accession>
<dbReference type="PANTHER" id="PTHR33240:SF15">
    <property type="entry name" value="GAG-PRO-LIKE PROTEIN"/>
    <property type="match status" value="1"/>
</dbReference>
<proteinExistence type="predicted"/>
<evidence type="ECO:0000313" key="2">
    <source>
        <dbReference type="Proteomes" id="UP001151760"/>
    </source>
</evidence>
<dbReference type="EMBL" id="BQNB010012489">
    <property type="protein sequence ID" value="GJT04182.1"/>
    <property type="molecule type" value="Genomic_DNA"/>
</dbReference>
<dbReference type="Gene3D" id="2.40.70.10">
    <property type="entry name" value="Acid Proteases"/>
    <property type="match status" value="1"/>
</dbReference>
<reference evidence="1" key="1">
    <citation type="journal article" date="2022" name="Int. J. Mol. Sci.">
        <title>Draft Genome of Tanacetum Coccineum: Genomic Comparison of Closely Related Tanacetum-Family Plants.</title>
        <authorList>
            <person name="Yamashiro T."/>
            <person name="Shiraishi A."/>
            <person name="Nakayama K."/>
            <person name="Satake H."/>
        </authorList>
    </citation>
    <scope>NUCLEOTIDE SEQUENCE</scope>
</reference>
<keyword evidence="1" id="KW-0548">Nucleotidyltransferase</keyword>
<keyword evidence="1" id="KW-0808">Transferase</keyword>
<gene>
    <name evidence="1" type="ORF">Tco_0838644</name>
</gene>
<keyword evidence="2" id="KW-1185">Reference proteome</keyword>
<name>A0ABQ5ARM6_9ASTR</name>
<protein>
    <submittedName>
        <fullName evidence="1">Reverse transcriptase domain-containing protein</fullName>
    </submittedName>
</protein>
<dbReference type="GO" id="GO:0003964">
    <property type="term" value="F:RNA-directed DNA polymerase activity"/>
    <property type="evidence" value="ECO:0007669"/>
    <property type="project" value="UniProtKB-KW"/>
</dbReference>
<keyword evidence="1" id="KW-0695">RNA-directed DNA polymerase</keyword>
<dbReference type="PANTHER" id="PTHR33240">
    <property type="entry name" value="OS08G0508500 PROTEIN"/>
    <property type="match status" value="1"/>
</dbReference>
<dbReference type="InterPro" id="IPR021109">
    <property type="entry name" value="Peptidase_aspartic_dom_sf"/>
</dbReference>
<reference evidence="1" key="2">
    <citation type="submission" date="2022-01" db="EMBL/GenBank/DDBJ databases">
        <authorList>
            <person name="Yamashiro T."/>
            <person name="Shiraishi A."/>
            <person name="Satake H."/>
            <person name="Nakayama K."/>
        </authorList>
    </citation>
    <scope>NUCLEOTIDE SEQUENCE</scope>
</reference>
<organism evidence="1 2">
    <name type="scientific">Tanacetum coccineum</name>
    <dbReference type="NCBI Taxonomy" id="301880"/>
    <lineage>
        <taxon>Eukaryota</taxon>
        <taxon>Viridiplantae</taxon>
        <taxon>Streptophyta</taxon>
        <taxon>Embryophyta</taxon>
        <taxon>Tracheophyta</taxon>
        <taxon>Spermatophyta</taxon>
        <taxon>Magnoliopsida</taxon>
        <taxon>eudicotyledons</taxon>
        <taxon>Gunneridae</taxon>
        <taxon>Pentapetalae</taxon>
        <taxon>asterids</taxon>
        <taxon>campanulids</taxon>
        <taxon>Asterales</taxon>
        <taxon>Asteraceae</taxon>
        <taxon>Asteroideae</taxon>
        <taxon>Anthemideae</taxon>
        <taxon>Anthemidinae</taxon>
        <taxon>Tanacetum</taxon>
    </lineage>
</organism>
<dbReference type="Proteomes" id="UP001151760">
    <property type="component" value="Unassembled WGS sequence"/>
</dbReference>